<dbReference type="EMBL" id="MCGE01000001">
    <property type="protein sequence ID" value="ORZ25469.1"/>
    <property type="molecule type" value="Genomic_DNA"/>
</dbReference>
<reference evidence="1 2" key="1">
    <citation type="submission" date="2016-07" db="EMBL/GenBank/DDBJ databases">
        <title>Pervasive Adenine N6-methylation of Active Genes in Fungi.</title>
        <authorList>
            <consortium name="DOE Joint Genome Institute"/>
            <person name="Mondo S.J."/>
            <person name="Dannebaum R.O."/>
            <person name="Kuo R.C."/>
            <person name="Labutti K."/>
            <person name="Haridas S."/>
            <person name="Kuo A."/>
            <person name="Salamov A."/>
            <person name="Ahrendt S.R."/>
            <person name="Lipzen A."/>
            <person name="Sullivan W."/>
            <person name="Andreopoulos W.B."/>
            <person name="Clum A."/>
            <person name="Lindquist E."/>
            <person name="Daum C."/>
            <person name="Ramamoorthy G.K."/>
            <person name="Gryganskyi A."/>
            <person name="Culley D."/>
            <person name="Magnuson J.K."/>
            <person name="James T.Y."/>
            <person name="O'Malley M.A."/>
            <person name="Stajich J.E."/>
            <person name="Spatafora J.W."/>
            <person name="Visel A."/>
            <person name="Grigoriev I.V."/>
        </authorList>
    </citation>
    <scope>NUCLEOTIDE SEQUENCE [LARGE SCALE GENOMIC DNA]</scope>
    <source>
        <strain evidence="1 2">NRRL 1336</strain>
    </source>
</reference>
<proteinExistence type="predicted"/>
<organism evidence="1 2">
    <name type="scientific">Absidia repens</name>
    <dbReference type="NCBI Taxonomy" id="90262"/>
    <lineage>
        <taxon>Eukaryota</taxon>
        <taxon>Fungi</taxon>
        <taxon>Fungi incertae sedis</taxon>
        <taxon>Mucoromycota</taxon>
        <taxon>Mucoromycotina</taxon>
        <taxon>Mucoromycetes</taxon>
        <taxon>Mucorales</taxon>
        <taxon>Cunninghamellaceae</taxon>
        <taxon>Absidia</taxon>
    </lineage>
</organism>
<accession>A0A1X2J0T4</accession>
<dbReference type="PANTHER" id="PTHR36986:SF1">
    <property type="entry name" value="UPF0643 PROTEIN PB2B2.08"/>
    <property type="match status" value="1"/>
</dbReference>
<evidence type="ECO:0000313" key="1">
    <source>
        <dbReference type="EMBL" id="ORZ25469.1"/>
    </source>
</evidence>
<dbReference type="OrthoDB" id="2140489at2759"/>
<dbReference type="AlphaFoldDB" id="A0A1X2J0T4"/>
<dbReference type="Proteomes" id="UP000193560">
    <property type="component" value="Unassembled WGS sequence"/>
</dbReference>
<comment type="caution">
    <text evidence="1">The sequence shown here is derived from an EMBL/GenBank/DDBJ whole genome shotgun (WGS) entry which is preliminary data.</text>
</comment>
<keyword evidence="2" id="KW-1185">Reference proteome</keyword>
<dbReference type="PANTHER" id="PTHR36986">
    <property type="entry name" value="UPF0643 PROTEIN PB2B2.08"/>
    <property type="match status" value="1"/>
</dbReference>
<name>A0A1X2J0T4_9FUNG</name>
<gene>
    <name evidence="1" type="ORF">BCR42DRAFT_316210</name>
</gene>
<protein>
    <submittedName>
        <fullName evidence="1">Uncharacterized protein</fullName>
    </submittedName>
</protein>
<evidence type="ECO:0000313" key="2">
    <source>
        <dbReference type="Proteomes" id="UP000193560"/>
    </source>
</evidence>
<sequence>MVAADLDGRTIRNNTVGPRQWLGENARELASYVADLRPVDHAFLDVLPNLHVVTDDYVHTPVETTFNWDQVAAQLGDWEGDWFIVAFRSVRKATANNSLLFEADARAQEEAIHSGGLLKYWFGDLNQHRECLAMCIWINRDYAQKATHKPLHIEAARLAGQMYDTYTLERYRLVKKADESKFEITALPFSTPHPSF</sequence>